<keyword evidence="3" id="KW-0119">Carbohydrate metabolism</keyword>
<keyword evidence="1" id="KW-0808">Transferase</keyword>
<dbReference type="EMBL" id="CAJVPJ010000423">
    <property type="protein sequence ID" value="CAG8523221.1"/>
    <property type="molecule type" value="Genomic_DNA"/>
</dbReference>
<keyword evidence="2" id="KW-0294">Fucose metabolism</keyword>
<keyword evidence="5" id="KW-1133">Transmembrane helix</keyword>
<dbReference type="Pfam" id="PF10250">
    <property type="entry name" value="O-FucT"/>
    <property type="match status" value="1"/>
</dbReference>
<evidence type="ECO:0000256" key="3">
    <source>
        <dbReference type="ARBA" id="ARBA00023277"/>
    </source>
</evidence>
<evidence type="ECO:0000256" key="5">
    <source>
        <dbReference type="SAM" id="Phobius"/>
    </source>
</evidence>
<dbReference type="AlphaFoldDB" id="A0A9N9FBZ1"/>
<proteinExistence type="predicted"/>
<reference evidence="6" key="1">
    <citation type="submission" date="2021-06" db="EMBL/GenBank/DDBJ databases">
        <authorList>
            <person name="Kallberg Y."/>
            <person name="Tangrot J."/>
            <person name="Rosling A."/>
        </authorList>
    </citation>
    <scope>NUCLEOTIDE SEQUENCE</scope>
    <source>
        <strain evidence="6">IA702</strain>
    </source>
</reference>
<sequence length="568" mass="64430">MSNFKSKGFLSLNSRSFHHHRRRFAPQLLLILTFLAAIYIFLYDTLYIDIVEQVVYNSGGSGSLEEPWHDYTLYFDPIEQEPVVFNSGGSGPLEDPGFDYGFDSYIWDGKKSNKKSGKNGGSKSNNKGGNNGGNKGDNQKKFALFWPFSKSGDIIPIDSEYGFNLTSRIKVIDEVPIYQVPSGLSEPGEKYLTYLPHSQFNNQRISLENALMLAYYTNRTLILPPLILGAHKVAWLPFQQLYNSLQALKKRRSREKCVNSRYHNICDYWDSWSLIRWDEIFGNVPRFAEAEGLRIEWSNDFSLGKLKSKYNLTNDDIHYLRDAVRYGAKIYDDPQSTTPLGVYQARLPLAALQAIPHKLIYFESLYGPDRALYELPEHYAFNQRMVRELVYTHPGVKSVAEKIISLLGGKGTYVGVHVRGSDSDSYFGNAMARTIESLSAHVKELQVSRKQHAEHASFGTHEHCLHNSTSVPIYVATDISQPRTDKMSKQLFEMFSCVLTMSDFESFTHELDAFVNENDGLPMKRYLLPMIDMVVAAQGKTFVGTPLSTFSIFAARLHELSIENGGNV</sequence>
<dbReference type="PANTHER" id="PTHR36050:SF1">
    <property type="entry name" value="O-FUCOSYLTRANSFERASE 30"/>
    <property type="match status" value="1"/>
</dbReference>
<accession>A0A9N9FBZ1</accession>
<dbReference type="Proteomes" id="UP000789572">
    <property type="component" value="Unassembled WGS sequence"/>
</dbReference>
<dbReference type="GO" id="GO:0006004">
    <property type="term" value="P:fucose metabolic process"/>
    <property type="evidence" value="ECO:0007669"/>
    <property type="project" value="UniProtKB-KW"/>
</dbReference>
<feature type="transmembrane region" description="Helical" evidence="5">
    <location>
        <begin position="24"/>
        <end position="43"/>
    </location>
</feature>
<comment type="caution">
    <text evidence="6">The sequence shown here is derived from an EMBL/GenBank/DDBJ whole genome shotgun (WGS) entry which is preliminary data.</text>
</comment>
<gene>
    <name evidence="6" type="ORF">POCULU_LOCUS3684</name>
</gene>
<evidence type="ECO:0000313" key="7">
    <source>
        <dbReference type="Proteomes" id="UP000789572"/>
    </source>
</evidence>
<dbReference type="Gene3D" id="3.40.50.11350">
    <property type="match status" value="1"/>
</dbReference>
<dbReference type="GO" id="GO:0016740">
    <property type="term" value="F:transferase activity"/>
    <property type="evidence" value="ECO:0007669"/>
    <property type="project" value="UniProtKB-KW"/>
</dbReference>
<dbReference type="CDD" id="cd11296">
    <property type="entry name" value="O-FucT_like"/>
    <property type="match status" value="1"/>
</dbReference>
<organism evidence="6 7">
    <name type="scientific">Paraglomus occultum</name>
    <dbReference type="NCBI Taxonomy" id="144539"/>
    <lineage>
        <taxon>Eukaryota</taxon>
        <taxon>Fungi</taxon>
        <taxon>Fungi incertae sedis</taxon>
        <taxon>Mucoromycota</taxon>
        <taxon>Glomeromycotina</taxon>
        <taxon>Glomeromycetes</taxon>
        <taxon>Paraglomerales</taxon>
        <taxon>Paraglomeraceae</taxon>
        <taxon>Paraglomus</taxon>
    </lineage>
</organism>
<evidence type="ECO:0000256" key="4">
    <source>
        <dbReference type="SAM" id="MobiDB-lite"/>
    </source>
</evidence>
<dbReference type="OrthoDB" id="1882547at2759"/>
<keyword evidence="5" id="KW-0472">Membrane</keyword>
<evidence type="ECO:0000256" key="2">
    <source>
        <dbReference type="ARBA" id="ARBA00023253"/>
    </source>
</evidence>
<dbReference type="InterPro" id="IPR019378">
    <property type="entry name" value="GDP-Fuc_O-FucTrfase"/>
</dbReference>
<evidence type="ECO:0000313" key="6">
    <source>
        <dbReference type="EMBL" id="CAG8523221.1"/>
    </source>
</evidence>
<dbReference type="Gene3D" id="3.40.50.11340">
    <property type="match status" value="1"/>
</dbReference>
<name>A0A9N9FBZ1_9GLOM</name>
<feature type="region of interest" description="Disordered" evidence="4">
    <location>
        <begin position="112"/>
        <end position="136"/>
    </location>
</feature>
<evidence type="ECO:0000256" key="1">
    <source>
        <dbReference type="ARBA" id="ARBA00022679"/>
    </source>
</evidence>
<keyword evidence="7" id="KW-1185">Reference proteome</keyword>
<protein>
    <submittedName>
        <fullName evidence="6">11314_t:CDS:1</fullName>
    </submittedName>
</protein>
<keyword evidence="5" id="KW-0812">Transmembrane</keyword>
<dbReference type="PANTHER" id="PTHR36050">
    <property type="entry name" value="O-FUCOSYLTRANSFERASE 30"/>
    <property type="match status" value="1"/>
</dbReference>